<dbReference type="EMBL" id="CP006571">
    <property type="protein sequence ID" value="AHK63385.1"/>
    <property type="molecule type" value="Genomic_DNA"/>
</dbReference>
<dbReference type="KEGG" id="cav:M832_05220"/>
<dbReference type="HOGENOM" id="CLU_079909_1_1_0"/>
<comment type="subcellular location">
    <subcellularLocation>
        <location evidence="1 7">Cell membrane</location>
        <topology evidence="1 7">Multi-pass membrane protein</topology>
    </subcellularLocation>
</comment>
<keyword evidence="5 7" id="KW-1133">Transmembrane helix</keyword>
<evidence type="ECO:0000256" key="4">
    <source>
        <dbReference type="ARBA" id="ARBA00022692"/>
    </source>
</evidence>
<sequence length="207" mass="23043">MLLTLINLSLLFYVLFDAPGSIPVFVSLLKNYSVRKQQRIILRECIFALVTLLLFITFGRKIFHFFNISLYAFQFIGGVLLFSVSLKMALAPPIIPTDQTTSETEDTSEPVFFPLAFPVTTGPAVITSLLGYMEEHLFPKEIILGAVFISWALSVFTLLSSSFVNRVLGSSGLVALERLFSITLLLMSVNLILKGISIAFNIGFYIK</sequence>
<evidence type="ECO:0000256" key="3">
    <source>
        <dbReference type="ARBA" id="ARBA00022475"/>
    </source>
</evidence>
<evidence type="ECO:0000313" key="8">
    <source>
        <dbReference type="EMBL" id="AHK63385.1"/>
    </source>
</evidence>
<dbReference type="AlphaFoldDB" id="W8JGR3"/>
<evidence type="ECO:0000313" key="9">
    <source>
        <dbReference type="Proteomes" id="UP000019433"/>
    </source>
</evidence>
<organism evidence="8 9">
    <name type="scientific">Chlamydia avium 10DC88</name>
    <dbReference type="NCBI Taxonomy" id="1229831"/>
    <lineage>
        <taxon>Bacteria</taxon>
        <taxon>Pseudomonadati</taxon>
        <taxon>Chlamydiota</taxon>
        <taxon>Chlamydiia</taxon>
        <taxon>Chlamydiales</taxon>
        <taxon>Chlamydiaceae</taxon>
        <taxon>Chlamydia/Chlamydophila group</taxon>
        <taxon>Chlamydia</taxon>
    </lineage>
</organism>
<dbReference type="Proteomes" id="UP000019433">
    <property type="component" value="Chromosome"/>
</dbReference>
<comment type="similarity">
    <text evidence="2 7">Belongs to the UPF0056 (MarC) family.</text>
</comment>
<feature type="transmembrane region" description="Helical" evidence="7">
    <location>
        <begin position="111"/>
        <end position="130"/>
    </location>
</feature>
<dbReference type="PATRIC" id="fig|1229831.3.peg.528"/>
<gene>
    <name evidence="8" type="ORF">M832_05220</name>
</gene>
<evidence type="ECO:0000256" key="2">
    <source>
        <dbReference type="ARBA" id="ARBA00009784"/>
    </source>
</evidence>
<proteinExistence type="inferred from homology"/>
<feature type="transmembrane region" description="Helical" evidence="7">
    <location>
        <begin position="142"/>
        <end position="164"/>
    </location>
</feature>
<dbReference type="GO" id="GO:0005886">
    <property type="term" value="C:plasma membrane"/>
    <property type="evidence" value="ECO:0007669"/>
    <property type="project" value="UniProtKB-SubCell"/>
</dbReference>
<feature type="transmembrane region" description="Helical" evidence="7">
    <location>
        <begin position="70"/>
        <end position="91"/>
    </location>
</feature>
<dbReference type="STRING" id="1229831.M832_05220"/>
<evidence type="ECO:0000256" key="7">
    <source>
        <dbReference type="RuleBase" id="RU362048"/>
    </source>
</evidence>
<keyword evidence="4 7" id="KW-0812">Transmembrane</keyword>
<evidence type="ECO:0000256" key="1">
    <source>
        <dbReference type="ARBA" id="ARBA00004651"/>
    </source>
</evidence>
<dbReference type="NCBIfam" id="TIGR00427">
    <property type="entry name" value="NAAT family transporter"/>
    <property type="match status" value="1"/>
</dbReference>
<feature type="transmembrane region" description="Helical" evidence="7">
    <location>
        <begin position="184"/>
        <end position="206"/>
    </location>
</feature>
<keyword evidence="3" id="KW-1003">Cell membrane</keyword>
<keyword evidence="6 7" id="KW-0472">Membrane</keyword>
<dbReference type="eggNOG" id="COG2095">
    <property type="taxonomic scope" value="Bacteria"/>
</dbReference>
<dbReference type="PANTHER" id="PTHR33508">
    <property type="entry name" value="UPF0056 MEMBRANE PROTEIN YHCE"/>
    <property type="match status" value="1"/>
</dbReference>
<reference evidence="8 9" key="1">
    <citation type="journal article" date="2014" name="Syst. Appl. Microbiol.">
        <title>Evidence for the existence of two new members of the family Chlamydiaceae and proposal of Chlamydia avium sp. nov. and Chlamydia gallinacea sp. nov.</title>
        <authorList>
            <person name="Sachse K."/>
            <person name="Laroucau K."/>
            <person name="Riege K."/>
            <person name="Wehner S."/>
            <person name="Dilcher M."/>
            <person name="Creasy H.H."/>
            <person name="Weidmann M."/>
            <person name="Myers G."/>
            <person name="Vorimore F."/>
            <person name="Vicari N."/>
            <person name="Magnino S."/>
            <person name="Liebler-Tenorio E."/>
            <person name="Ruettger A."/>
            <person name="Bavoil P.M."/>
            <person name="Hufert F.T."/>
            <person name="Rossello-Mora R."/>
            <person name="Marz M."/>
        </authorList>
    </citation>
    <scope>NUCLEOTIDE SEQUENCE [LARGE SCALE GENOMIC DNA]</scope>
    <source>
        <strain evidence="8 9">10DC88</strain>
    </source>
</reference>
<dbReference type="Pfam" id="PF01914">
    <property type="entry name" value="MarC"/>
    <property type="match status" value="1"/>
</dbReference>
<dbReference type="PANTHER" id="PTHR33508:SF1">
    <property type="entry name" value="UPF0056 MEMBRANE PROTEIN YHCE"/>
    <property type="match status" value="1"/>
</dbReference>
<accession>W8JGR3</accession>
<evidence type="ECO:0000256" key="5">
    <source>
        <dbReference type="ARBA" id="ARBA00022989"/>
    </source>
</evidence>
<feature type="transmembrane region" description="Helical" evidence="7">
    <location>
        <begin position="40"/>
        <end position="58"/>
    </location>
</feature>
<protein>
    <recommendedName>
        <fullName evidence="7">UPF0056 membrane protein</fullName>
    </recommendedName>
</protein>
<comment type="caution">
    <text evidence="7">Lacks conserved residue(s) required for the propagation of feature annotation.</text>
</comment>
<dbReference type="InterPro" id="IPR002771">
    <property type="entry name" value="Multi_antbiot-R_MarC"/>
</dbReference>
<evidence type="ECO:0000256" key="6">
    <source>
        <dbReference type="ARBA" id="ARBA00023136"/>
    </source>
</evidence>
<dbReference type="RefSeq" id="WP_020356428.1">
    <property type="nucleotide sequence ID" value="NZ_CP006571.1"/>
</dbReference>
<name>W8JGR3_9CHLA</name>